<dbReference type="EMBL" id="SRZC01000011">
    <property type="protein sequence ID" value="TGX82257.1"/>
    <property type="molecule type" value="Genomic_DNA"/>
</dbReference>
<name>A0AC61QQF8_9BACT</name>
<sequence>MEHRNYYTLEEIEDEFIGKKGTIKRDEYEADIKAFMIGDAIKKARLSKNMTQQQLGELIGVQRAQISKIESGKNLTFANIVRVFKAMGVTANLDLGSLGKVALY</sequence>
<accession>A0AC61QQF8</accession>
<evidence type="ECO:0000313" key="1">
    <source>
        <dbReference type="EMBL" id="TGX82257.1"/>
    </source>
</evidence>
<proteinExistence type="predicted"/>
<evidence type="ECO:0000313" key="2">
    <source>
        <dbReference type="Proteomes" id="UP000308886"/>
    </source>
</evidence>
<reference evidence="1" key="1">
    <citation type="submission" date="2019-04" db="EMBL/GenBank/DDBJ databases">
        <title>Microbes associate with the intestines of laboratory mice.</title>
        <authorList>
            <person name="Navarre W."/>
            <person name="Wong E."/>
            <person name="Huang K."/>
            <person name="Tropini C."/>
            <person name="Ng K."/>
            <person name="Yu B."/>
        </authorList>
    </citation>
    <scope>NUCLEOTIDE SEQUENCE</scope>
    <source>
        <strain evidence="1">NM73_A23</strain>
    </source>
</reference>
<organism evidence="1 2">
    <name type="scientific">Palleniella muris</name>
    <dbReference type="NCBI Taxonomy" id="3038145"/>
    <lineage>
        <taxon>Bacteria</taxon>
        <taxon>Pseudomonadati</taxon>
        <taxon>Bacteroidota</taxon>
        <taxon>Bacteroidia</taxon>
        <taxon>Bacteroidales</taxon>
        <taxon>Prevotellaceae</taxon>
        <taxon>Palleniella</taxon>
    </lineage>
</organism>
<keyword evidence="2" id="KW-1185">Reference proteome</keyword>
<gene>
    <name evidence="1" type="ORF">E5358_07715</name>
</gene>
<comment type="caution">
    <text evidence="1">The sequence shown here is derived from an EMBL/GenBank/DDBJ whole genome shotgun (WGS) entry which is preliminary data.</text>
</comment>
<protein>
    <submittedName>
        <fullName evidence="1">XRE family transcriptional regulator</fullName>
    </submittedName>
</protein>
<dbReference type="Proteomes" id="UP000308886">
    <property type="component" value="Unassembled WGS sequence"/>
</dbReference>